<accession>A0A853BZW2</accession>
<reference evidence="1 2" key="1">
    <citation type="submission" date="2020-07" db="EMBL/GenBank/DDBJ databases">
        <title>Sequencing the genomes of 1000 actinobacteria strains.</title>
        <authorList>
            <person name="Klenk H.-P."/>
        </authorList>
    </citation>
    <scope>NUCLEOTIDE SEQUENCE [LARGE SCALE GENOMIC DNA]</scope>
    <source>
        <strain evidence="1 2">DSM 103833</strain>
    </source>
</reference>
<gene>
    <name evidence="1" type="ORF">HNR19_001135</name>
</gene>
<comment type="caution">
    <text evidence="1">The sequence shown here is derived from an EMBL/GenBank/DDBJ whole genome shotgun (WGS) entry which is preliminary data.</text>
</comment>
<evidence type="ECO:0000313" key="1">
    <source>
        <dbReference type="EMBL" id="NYJ00437.1"/>
    </source>
</evidence>
<sequence length="177" mass="18533">MLTRRRLAAFVVLLLVGSGVLVGSAAIGVATKERNPATVQRVAQFYPVGPSAEYHGDSGSLGGPDPLVWRSPGEGDRAAVIEVSFQYRTKGEGPFVVSAGIGYEDGTENGYDAVVRPGELRLAPAPDGASATVRFFAPSVAGDRTHETHVGVNSVFPGRGTNLVATRKMLVTIELTP</sequence>
<dbReference type="Proteomes" id="UP000530424">
    <property type="component" value="Unassembled WGS sequence"/>
</dbReference>
<protein>
    <submittedName>
        <fullName evidence="1">Uncharacterized protein</fullName>
    </submittedName>
</protein>
<proteinExistence type="predicted"/>
<dbReference type="EMBL" id="JACCFP010000001">
    <property type="protein sequence ID" value="NYJ00437.1"/>
    <property type="molecule type" value="Genomic_DNA"/>
</dbReference>
<dbReference type="AlphaFoldDB" id="A0A853BZW2"/>
<keyword evidence="2" id="KW-1185">Reference proteome</keyword>
<dbReference type="RefSeq" id="WP_179667025.1">
    <property type="nucleotide sequence ID" value="NZ_JACCFP010000001.1"/>
</dbReference>
<organism evidence="1 2">
    <name type="scientific">Nocardioides thalensis</name>
    <dbReference type="NCBI Taxonomy" id="1914755"/>
    <lineage>
        <taxon>Bacteria</taxon>
        <taxon>Bacillati</taxon>
        <taxon>Actinomycetota</taxon>
        <taxon>Actinomycetes</taxon>
        <taxon>Propionibacteriales</taxon>
        <taxon>Nocardioidaceae</taxon>
        <taxon>Nocardioides</taxon>
    </lineage>
</organism>
<evidence type="ECO:0000313" key="2">
    <source>
        <dbReference type="Proteomes" id="UP000530424"/>
    </source>
</evidence>
<name>A0A853BZW2_9ACTN</name>